<dbReference type="Proteomes" id="UP000182888">
    <property type="component" value="Unassembled WGS sequence"/>
</dbReference>
<evidence type="ECO:0008006" key="3">
    <source>
        <dbReference type="Google" id="ProtNLM"/>
    </source>
</evidence>
<accession>A0A0K2VUW3</accession>
<dbReference type="Gene3D" id="6.10.250.730">
    <property type="match status" value="1"/>
</dbReference>
<dbReference type="AlphaFoldDB" id="A0A0K2VUW3"/>
<reference evidence="2" key="1">
    <citation type="submission" date="2014-08" db="EMBL/GenBank/DDBJ databases">
        <authorList>
            <person name="Edwards T."/>
        </authorList>
    </citation>
    <scope>NUCLEOTIDE SEQUENCE [LARGE SCALE GENOMIC DNA]</scope>
</reference>
<dbReference type="EMBL" id="CCND01000011">
    <property type="protein sequence ID" value="CDX54503.1"/>
    <property type="molecule type" value="Genomic_DNA"/>
</dbReference>
<proteinExistence type="predicted"/>
<dbReference type="InterPro" id="IPR010385">
    <property type="entry name" value="DUF982"/>
</dbReference>
<evidence type="ECO:0000313" key="1">
    <source>
        <dbReference type="EMBL" id="CDX54503.1"/>
    </source>
</evidence>
<protein>
    <recommendedName>
        <fullName evidence="3">DUF982 domain-containing protein</fullName>
    </recommendedName>
</protein>
<organism evidence="1 2">
    <name type="scientific">Mesorhizobium plurifarium</name>
    <dbReference type="NCBI Taxonomy" id="69974"/>
    <lineage>
        <taxon>Bacteria</taxon>
        <taxon>Pseudomonadati</taxon>
        <taxon>Pseudomonadota</taxon>
        <taxon>Alphaproteobacteria</taxon>
        <taxon>Hyphomicrobiales</taxon>
        <taxon>Phyllobacteriaceae</taxon>
        <taxon>Mesorhizobium</taxon>
    </lineage>
</organism>
<gene>
    <name evidence="1" type="ORF">MPL1032_190124</name>
</gene>
<dbReference type="Pfam" id="PF06169">
    <property type="entry name" value="DUF982"/>
    <property type="match status" value="1"/>
</dbReference>
<sequence>MHWFDRVSVREIATGQTRGVNSVEAAIEEMQTWPKVGPKLRAAYPVCYGVVAGEEGFTVEQARAAFVAAAKEAKVLRAE</sequence>
<name>A0A0K2VUW3_MESPL</name>
<evidence type="ECO:0000313" key="2">
    <source>
        <dbReference type="Proteomes" id="UP000182888"/>
    </source>
</evidence>